<name>A0A9D2U5D4_9FIRM</name>
<sequence length="106" mass="12247">MGIYKLYDLAAVIRSKNSGPFQITLDVLFDDRSMYERIRDQGIITKEKIADLYKMEESRIREIVFFDTALGFKITYDRKISSGTCGERDVYGAQQHAPLAEMKIEL</sequence>
<protein>
    <submittedName>
        <fullName evidence="2">DUF4387 domain-containing protein</fullName>
    </submittedName>
</protein>
<comment type="caution">
    <text evidence="2">The sequence shown here is derived from an EMBL/GenBank/DDBJ whole genome shotgun (WGS) entry which is preliminary data.</text>
</comment>
<evidence type="ECO:0000313" key="3">
    <source>
        <dbReference type="Proteomes" id="UP000823850"/>
    </source>
</evidence>
<reference evidence="2" key="1">
    <citation type="journal article" date="2021" name="PeerJ">
        <title>Extensive microbial diversity within the chicken gut microbiome revealed by metagenomics and culture.</title>
        <authorList>
            <person name="Gilroy R."/>
            <person name="Ravi A."/>
            <person name="Getino M."/>
            <person name="Pursley I."/>
            <person name="Horton D.L."/>
            <person name="Alikhan N.F."/>
            <person name="Baker D."/>
            <person name="Gharbi K."/>
            <person name="Hall N."/>
            <person name="Watson M."/>
            <person name="Adriaenssens E.M."/>
            <person name="Foster-Nyarko E."/>
            <person name="Jarju S."/>
            <person name="Secka A."/>
            <person name="Antonio M."/>
            <person name="Oren A."/>
            <person name="Chaudhuri R.R."/>
            <person name="La Ragione R."/>
            <person name="Hildebrand F."/>
            <person name="Pallen M.J."/>
        </authorList>
    </citation>
    <scope>NUCLEOTIDE SEQUENCE</scope>
    <source>
        <strain evidence="2">ChiW19-6364</strain>
    </source>
</reference>
<dbReference type="Pfam" id="PF14330">
    <property type="entry name" value="DUF4387"/>
    <property type="match status" value="1"/>
</dbReference>
<dbReference type="Proteomes" id="UP000823850">
    <property type="component" value="Unassembled WGS sequence"/>
</dbReference>
<feature type="domain" description="DUF4387" evidence="1">
    <location>
        <begin position="6"/>
        <end position="102"/>
    </location>
</feature>
<gene>
    <name evidence="2" type="ORF">H9913_07350</name>
</gene>
<evidence type="ECO:0000313" key="2">
    <source>
        <dbReference type="EMBL" id="HJD39829.1"/>
    </source>
</evidence>
<reference evidence="2" key="2">
    <citation type="submission" date="2021-04" db="EMBL/GenBank/DDBJ databases">
        <authorList>
            <person name="Gilroy R."/>
        </authorList>
    </citation>
    <scope>NUCLEOTIDE SEQUENCE</scope>
    <source>
        <strain evidence="2">ChiW19-6364</strain>
    </source>
</reference>
<dbReference type="EMBL" id="DWUX01000133">
    <property type="protein sequence ID" value="HJD39829.1"/>
    <property type="molecule type" value="Genomic_DNA"/>
</dbReference>
<dbReference type="AlphaFoldDB" id="A0A9D2U5D4"/>
<dbReference type="InterPro" id="IPR025496">
    <property type="entry name" value="DUF4387"/>
</dbReference>
<evidence type="ECO:0000259" key="1">
    <source>
        <dbReference type="Pfam" id="PF14330"/>
    </source>
</evidence>
<organism evidence="2 3">
    <name type="scientific">Candidatus Blautia stercoripullorum</name>
    <dbReference type="NCBI Taxonomy" id="2838502"/>
    <lineage>
        <taxon>Bacteria</taxon>
        <taxon>Bacillati</taxon>
        <taxon>Bacillota</taxon>
        <taxon>Clostridia</taxon>
        <taxon>Lachnospirales</taxon>
        <taxon>Lachnospiraceae</taxon>
        <taxon>Blautia</taxon>
    </lineage>
</organism>
<proteinExistence type="predicted"/>
<accession>A0A9D2U5D4</accession>